<evidence type="ECO:0000256" key="5">
    <source>
        <dbReference type="ARBA" id="ARBA00022801"/>
    </source>
</evidence>
<proteinExistence type="inferred from homology"/>
<sequence>MPPDEESSPKQRRRRRRRRPVWLPFLLVLLRYRPMGITRCFCSSFFVFAVVLSHGFISIHAFTGTYGINYGRIANNIPSPERVVTLLKAAKIKNVRIYDADHSVLNAFKGSGLELVVNIPNELMKNMSVNEDSAMSWVKENVQSYLPDTHIRGIAVGNEVLGQSDQQLAEVLLGAVKNVYSVLDRLHLSDLIQVSTAHSEGVFANSFPPSACTFKEDVLQYMKPLLQIFSERGSPFFLNAYPFLAYKGDSDNIDLNYALFMPNPGIYDSKTNLHYDNMFDAQVDAGYAALEAAGFHKMEIVVSETGWASHGDADEAGATAQNARIYNYNLRKRLFKRKGTPRRPKIVMKAYVFALFNENLKPGPTSERNFGLFKADGSIAYDIGFTGLMPSSASSALISLKDHQARGVLTTSAAILLLLLHL</sequence>
<comment type="catalytic activity">
    <reaction evidence="1">
        <text>Hydrolysis of (1-&gt;3)-beta-D-glucosidic linkages in (1-&gt;3)-beta-D-glucans.</text>
        <dbReference type="EC" id="3.2.1.39"/>
    </reaction>
</comment>
<evidence type="ECO:0000256" key="6">
    <source>
        <dbReference type="ARBA" id="ARBA00023295"/>
    </source>
</evidence>
<keyword evidence="9" id="KW-1185">Reference proteome</keyword>
<dbReference type="Proteomes" id="UP001180020">
    <property type="component" value="Unassembled WGS sequence"/>
</dbReference>
<keyword evidence="6" id="KW-0326">Glycosidase</keyword>
<evidence type="ECO:0000256" key="1">
    <source>
        <dbReference type="ARBA" id="ARBA00000382"/>
    </source>
</evidence>
<dbReference type="Gene3D" id="3.20.20.80">
    <property type="entry name" value="Glycosidases"/>
    <property type="match status" value="1"/>
</dbReference>
<dbReference type="PANTHER" id="PTHR32227">
    <property type="entry name" value="GLUCAN ENDO-1,3-BETA-GLUCOSIDASE BG1-RELATED-RELATED"/>
    <property type="match status" value="1"/>
</dbReference>
<dbReference type="FunFam" id="3.20.20.80:FF:000005">
    <property type="entry name" value="Glucan endo-1,3-beta-glucosidase 14"/>
    <property type="match status" value="1"/>
</dbReference>
<evidence type="ECO:0000256" key="4">
    <source>
        <dbReference type="ARBA" id="ARBA00022729"/>
    </source>
</evidence>
<accession>A0AAV9DBA1</accession>
<evidence type="ECO:0000313" key="8">
    <source>
        <dbReference type="EMBL" id="KAK1298134.1"/>
    </source>
</evidence>
<dbReference type="EMBL" id="JAUJYO010000014">
    <property type="protein sequence ID" value="KAK1298134.1"/>
    <property type="molecule type" value="Genomic_DNA"/>
</dbReference>
<evidence type="ECO:0000256" key="3">
    <source>
        <dbReference type="ARBA" id="ARBA00012780"/>
    </source>
</evidence>
<evidence type="ECO:0000256" key="2">
    <source>
        <dbReference type="ARBA" id="ARBA00008773"/>
    </source>
</evidence>
<comment type="caution">
    <text evidence="8">The sequence shown here is derived from an EMBL/GenBank/DDBJ whole genome shotgun (WGS) entry which is preliminary data.</text>
</comment>
<dbReference type="GO" id="GO:0042973">
    <property type="term" value="F:glucan endo-1,3-beta-D-glucosidase activity"/>
    <property type="evidence" value="ECO:0007669"/>
    <property type="project" value="UniProtKB-EC"/>
</dbReference>
<protein>
    <recommendedName>
        <fullName evidence="3">glucan endo-1,3-beta-D-glucosidase</fullName>
        <ecNumber evidence="3">3.2.1.39</ecNumber>
    </recommendedName>
</protein>
<dbReference type="InterPro" id="IPR044965">
    <property type="entry name" value="Glyco_hydro_17_plant"/>
</dbReference>
<dbReference type="GO" id="GO:0005975">
    <property type="term" value="P:carbohydrate metabolic process"/>
    <property type="evidence" value="ECO:0007669"/>
    <property type="project" value="InterPro"/>
</dbReference>
<reference evidence="8" key="1">
    <citation type="journal article" date="2023" name="Nat. Commun.">
        <title>Diploid and tetraploid genomes of Acorus and the evolution of monocots.</title>
        <authorList>
            <person name="Ma L."/>
            <person name="Liu K.W."/>
            <person name="Li Z."/>
            <person name="Hsiao Y.Y."/>
            <person name="Qi Y."/>
            <person name="Fu T."/>
            <person name="Tang G.D."/>
            <person name="Zhang D."/>
            <person name="Sun W.H."/>
            <person name="Liu D.K."/>
            <person name="Li Y."/>
            <person name="Chen G.Z."/>
            <person name="Liu X.D."/>
            <person name="Liao X.Y."/>
            <person name="Jiang Y.T."/>
            <person name="Yu X."/>
            <person name="Hao Y."/>
            <person name="Huang J."/>
            <person name="Zhao X.W."/>
            <person name="Ke S."/>
            <person name="Chen Y.Y."/>
            <person name="Wu W.L."/>
            <person name="Hsu J.L."/>
            <person name="Lin Y.F."/>
            <person name="Huang M.D."/>
            <person name="Li C.Y."/>
            <person name="Huang L."/>
            <person name="Wang Z.W."/>
            <person name="Zhao X."/>
            <person name="Zhong W.Y."/>
            <person name="Peng D.H."/>
            <person name="Ahmad S."/>
            <person name="Lan S."/>
            <person name="Zhang J.S."/>
            <person name="Tsai W.C."/>
            <person name="Van de Peer Y."/>
            <person name="Liu Z.J."/>
        </authorList>
    </citation>
    <scope>NUCLEOTIDE SEQUENCE</scope>
    <source>
        <strain evidence="8">CP</strain>
    </source>
</reference>
<evidence type="ECO:0000256" key="7">
    <source>
        <dbReference type="RuleBase" id="RU004335"/>
    </source>
</evidence>
<organism evidence="8 9">
    <name type="scientific">Acorus calamus</name>
    <name type="common">Sweet flag</name>
    <dbReference type="NCBI Taxonomy" id="4465"/>
    <lineage>
        <taxon>Eukaryota</taxon>
        <taxon>Viridiplantae</taxon>
        <taxon>Streptophyta</taxon>
        <taxon>Embryophyta</taxon>
        <taxon>Tracheophyta</taxon>
        <taxon>Spermatophyta</taxon>
        <taxon>Magnoliopsida</taxon>
        <taxon>Liliopsida</taxon>
        <taxon>Acoraceae</taxon>
        <taxon>Acorus</taxon>
    </lineage>
</organism>
<reference evidence="8" key="2">
    <citation type="submission" date="2023-06" db="EMBL/GenBank/DDBJ databases">
        <authorList>
            <person name="Ma L."/>
            <person name="Liu K.-W."/>
            <person name="Li Z."/>
            <person name="Hsiao Y.-Y."/>
            <person name="Qi Y."/>
            <person name="Fu T."/>
            <person name="Tang G."/>
            <person name="Zhang D."/>
            <person name="Sun W.-H."/>
            <person name="Liu D.-K."/>
            <person name="Li Y."/>
            <person name="Chen G.-Z."/>
            <person name="Liu X.-D."/>
            <person name="Liao X.-Y."/>
            <person name="Jiang Y.-T."/>
            <person name="Yu X."/>
            <person name="Hao Y."/>
            <person name="Huang J."/>
            <person name="Zhao X.-W."/>
            <person name="Ke S."/>
            <person name="Chen Y.-Y."/>
            <person name="Wu W.-L."/>
            <person name="Hsu J.-L."/>
            <person name="Lin Y.-F."/>
            <person name="Huang M.-D."/>
            <person name="Li C.-Y."/>
            <person name="Huang L."/>
            <person name="Wang Z.-W."/>
            <person name="Zhao X."/>
            <person name="Zhong W.-Y."/>
            <person name="Peng D.-H."/>
            <person name="Ahmad S."/>
            <person name="Lan S."/>
            <person name="Zhang J.-S."/>
            <person name="Tsai W.-C."/>
            <person name="Van De Peer Y."/>
            <person name="Liu Z.-J."/>
        </authorList>
    </citation>
    <scope>NUCLEOTIDE SEQUENCE</scope>
    <source>
        <strain evidence="8">CP</strain>
        <tissue evidence="8">Leaves</tissue>
    </source>
</reference>
<keyword evidence="4" id="KW-0732">Signal</keyword>
<dbReference type="AlphaFoldDB" id="A0AAV9DBA1"/>
<name>A0AAV9DBA1_ACOCL</name>
<dbReference type="InterPro" id="IPR017853">
    <property type="entry name" value="GH"/>
</dbReference>
<dbReference type="Pfam" id="PF00332">
    <property type="entry name" value="Glyco_hydro_17"/>
    <property type="match status" value="1"/>
</dbReference>
<dbReference type="SUPFAM" id="SSF51445">
    <property type="entry name" value="(Trans)glycosidases"/>
    <property type="match status" value="1"/>
</dbReference>
<gene>
    <name evidence="8" type="ORF">QJS10_CPB14g01078</name>
</gene>
<dbReference type="InterPro" id="IPR000490">
    <property type="entry name" value="Glyco_hydro_17"/>
</dbReference>
<dbReference type="EC" id="3.2.1.39" evidence="3"/>
<comment type="similarity">
    <text evidence="2 7">Belongs to the glycosyl hydrolase 17 family.</text>
</comment>
<evidence type="ECO:0000313" key="9">
    <source>
        <dbReference type="Proteomes" id="UP001180020"/>
    </source>
</evidence>
<keyword evidence="5" id="KW-0378">Hydrolase</keyword>